<keyword evidence="2" id="KW-0378">Hydrolase</keyword>
<dbReference type="SUPFAM" id="SSF50494">
    <property type="entry name" value="Trypsin-like serine proteases"/>
    <property type="match status" value="1"/>
</dbReference>
<organism evidence="4 5">
    <name type="scientific">Gillisia mitskevichiae</name>
    <dbReference type="NCBI Taxonomy" id="270921"/>
    <lineage>
        <taxon>Bacteria</taxon>
        <taxon>Pseudomonadati</taxon>
        <taxon>Bacteroidota</taxon>
        <taxon>Flavobacteriia</taxon>
        <taxon>Flavobacteriales</taxon>
        <taxon>Flavobacteriaceae</taxon>
        <taxon>Gillisia</taxon>
    </lineage>
</organism>
<dbReference type="InterPro" id="IPR001940">
    <property type="entry name" value="Peptidase_S1C"/>
</dbReference>
<dbReference type="SUPFAM" id="SSF50156">
    <property type="entry name" value="PDZ domain-like"/>
    <property type="match status" value="1"/>
</dbReference>
<feature type="domain" description="PDZ" evidence="3">
    <location>
        <begin position="270"/>
        <end position="361"/>
    </location>
</feature>
<dbReference type="InterPro" id="IPR001478">
    <property type="entry name" value="PDZ"/>
</dbReference>
<dbReference type="PANTHER" id="PTHR43343:SF3">
    <property type="entry name" value="PROTEASE DO-LIKE 8, CHLOROPLASTIC"/>
    <property type="match status" value="1"/>
</dbReference>
<accession>A0A495PJ86</accession>
<dbReference type="RefSeq" id="WP_121346371.1">
    <property type="nucleotide sequence ID" value="NZ_RBLG01000003.1"/>
</dbReference>
<name>A0A495PJ86_9FLAO</name>
<keyword evidence="1 4" id="KW-0645">Protease</keyword>
<dbReference type="SMART" id="SM00228">
    <property type="entry name" value="PDZ"/>
    <property type="match status" value="1"/>
</dbReference>
<protein>
    <submittedName>
        <fullName evidence="4">Do/DeqQ family serine protease</fullName>
    </submittedName>
</protein>
<dbReference type="GO" id="GO:0004252">
    <property type="term" value="F:serine-type endopeptidase activity"/>
    <property type="evidence" value="ECO:0007669"/>
    <property type="project" value="InterPro"/>
</dbReference>
<dbReference type="PROSITE" id="PS50106">
    <property type="entry name" value="PDZ"/>
    <property type="match status" value="1"/>
</dbReference>
<dbReference type="Pfam" id="PF13365">
    <property type="entry name" value="Trypsin_2"/>
    <property type="match status" value="1"/>
</dbReference>
<comment type="caution">
    <text evidence="4">The sequence shown here is derived from an EMBL/GenBank/DDBJ whole genome shotgun (WGS) entry which is preliminary data.</text>
</comment>
<dbReference type="Pfam" id="PF13180">
    <property type="entry name" value="PDZ_2"/>
    <property type="match status" value="1"/>
</dbReference>
<evidence type="ECO:0000313" key="4">
    <source>
        <dbReference type="EMBL" id="RKS50784.1"/>
    </source>
</evidence>
<dbReference type="EMBL" id="RBLG01000003">
    <property type="protein sequence ID" value="RKS50784.1"/>
    <property type="molecule type" value="Genomic_DNA"/>
</dbReference>
<dbReference type="OrthoDB" id="9758917at2"/>
<reference evidence="4 5" key="1">
    <citation type="submission" date="2018-10" db="EMBL/GenBank/DDBJ databases">
        <title>Genomic Encyclopedia of Archaeal and Bacterial Type Strains, Phase II (KMG-II): from individual species to whole genera.</title>
        <authorList>
            <person name="Goeker M."/>
        </authorList>
    </citation>
    <scope>NUCLEOTIDE SEQUENCE [LARGE SCALE GENOMIC DNA]</scope>
    <source>
        <strain evidence="4 5">DSM 19839</strain>
    </source>
</reference>
<dbReference type="InterPro" id="IPR036034">
    <property type="entry name" value="PDZ_sf"/>
</dbReference>
<evidence type="ECO:0000313" key="5">
    <source>
        <dbReference type="Proteomes" id="UP000276282"/>
    </source>
</evidence>
<evidence type="ECO:0000259" key="3">
    <source>
        <dbReference type="PROSITE" id="PS50106"/>
    </source>
</evidence>
<dbReference type="PANTHER" id="PTHR43343">
    <property type="entry name" value="PEPTIDASE S12"/>
    <property type="match status" value="1"/>
</dbReference>
<gene>
    <name evidence="4" type="ORF">BC962_2558</name>
</gene>
<dbReference type="Gene3D" id="2.30.42.10">
    <property type="match status" value="2"/>
</dbReference>
<dbReference type="InterPro" id="IPR051201">
    <property type="entry name" value="Chloro_Bact_Ser_Proteases"/>
</dbReference>
<keyword evidence="5" id="KW-1185">Reference proteome</keyword>
<evidence type="ECO:0000256" key="1">
    <source>
        <dbReference type="ARBA" id="ARBA00022670"/>
    </source>
</evidence>
<dbReference type="Proteomes" id="UP000276282">
    <property type="component" value="Unassembled WGS sequence"/>
</dbReference>
<dbReference type="PRINTS" id="PR00834">
    <property type="entry name" value="PROTEASES2C"/>
</dbReference>
<dbReference type="AlphaFoldDB" id="A0A495PJ86"/>
<sequence>MKQFIKLLSVSVLGGVLTLGSYKLIIYEDVPFFEPSPIKQESSSFIPVSNSNNIYGTNADFTEAAEKTVHSVVHVKNVAVFDKPNSFWEYYSNGGNTGKALQGTGSGVIITPDGYIITNNHVIKGAGEIEVTLNNNKSYVAKVIGIDTKADIALLKIDATDLEYIPFGNSNDIKLGEWVLAVGNPFNLTSTVTAGIVSAKARDLNAYDGTPQSFIQTDAAINPGNSGGALVNIDGKLIGINTAITSQTGSYIGYGFAVPSNNARKIVEDIMEFGNVQQGILGIIGTDVNQVISKEFNLPTSQGVIVSDVESGSGAALAGIKKGDVIRQLDNIEIRKMSDLTGYLGSKRPKDVVKVKIIREGEERDVAVKLIKYETFAIQEIGLEVTNASKEYLKEYKTANGVKISRALKGDKQSQALIGIVITKINNQKVNNIDDVKRVLSSNNDLEPISVTFVNKQGKEQTYIWR</sequence>
<proteinExistence type="predicted"/>
<evidence type="ECO:0000256" key="2">
    <source>
        <dbReference type="ARBA" id="ARBA00022801"/>
    </source>
</evidence>
<dbReference type="GO" id="GO:0006508">
    <property type="term" value="P:proteolysis"/>
    <property type="evidence" value="ECO:0007669"/>
    <property type="project" value="UniProtKB-KW"/>
</dbReference>
<dbReference type="InterPro" id="IPR009003">
    <property type="entry name" value="Peptidase_S1_PA"/>
</dbReference>
<dbReference type="Gene3D" id="2.40.10.120">
    <property type="match status" value="1"/>
</dbReference>